<evidence type="ECO:0000256" key="4">
    <source>
        <dbReference type="ARBA" id="ARBA00022801"/>
    </source>
</evidence>
<comment type="catalytic activity">
    <reaction evidence="5">
        <text>a sn-glycero-3-phosphodiester + H2O = an alcohol + sn-glycerol 3-phosphate + H(+)</text>
        <dbReference type="Rhea" id="RHEA:12969"/>
        <dbReference type="ChEBI" id="CHEBI:15377"/>
        <dbReference type="ChEBI" id="CHEBI:15378"/>
        <dbReference type="ChEBI" id="CHEBI:30879"/>
        <dbReference type="ChEBI" id="CHEBI:57597"/>
        <dbReference type="ChEBI" id="CHEBI:83408"/>
        <dbReference type="EC" id="3.1.4.46"/>
    </reaction>
</comment>
<organism evidence="6 7">
    <name type="scientific">Oikopleura dioica</name>
    <name type="common">Tunicate</name>
    <dbReference type="NCBI Taxonomy" id="34765"/>
    <lineage>
        <taxon>Eukaryota</taxon>
        <taxon>Metazoa</taxon>
        <taxon>Chordata</taxon>
        <taxon>Tunicata</taxon>
        <taxon>Appendicularia</taxon>
        <taxon>Copelata</taxon>
        <taxon>Oikopleuridae</taxon>
        <taxon>Oikopleura</taxon>
    </lineage>
</organism>
<evidence type="ECO:0000256" key="1">
    <source>
        <dbReference type="ARBA" id="ARBA00007277"/>
    </source>
</evidence>
<dbReference type="Gene3D" id="3.20.20.190">
    <property type="entry name" value="Phosphatidylinositol (PI) phosphodiesterase"/>
    <property type="match status" value="1"/>
</dbReference>
<accession>A0ABN7SQQ4</accession>
<evidence type="ECO:0000313" key="6">
    <source>
        <dbReference type="EMBL" id="CAG5102467.1"/>
    </source>
</evidence>
<proteinExistence type="inferred from homology"/>
<protein>
    <recommendedName>
        <fullName evidence="2">glycerophosphodiester phosphodiesterase</fullName>
        <ecNumber evidence="2">3.1.4.46</ecNumber>
    </recommendedName>
</protein>
<reference evidence="6 7" key="1">
    <citation type="submission" date="2021-04" db="EMBL/GenBank/DDBJ databases">
        <authorList>
            <person name="Bliznina A."/>
        </authorList>
    </citation>
    <scope>NUCLEOTIDE SEQUENCE [LARGE SCALE GENOMIC DNA]</scope>
</reference>
<dbReference type="InterPro" id="IPR017946">
    <property type="entry name" value="PLC-like_Pdiesterase_TIM-brl"/>
</dbReference>
<sequence length="163" mass="19104">MILLNLSKVYLFNRANILPGYRPDDFSTFDWTEWKFWEELDKLNIYGVGPDKTMIVGKSADNHISYVSNLIQAAHDHNIGVHPYTFKNDNLLFDYKFSAENEYEQLINLDVDEFFSDFPETLVRYLENKKCKEHQSEDDNSEDSARTLSLTLSLLSVILFYVQ</sequence>
<dbReference type="EC" id="3.1.4.46" evidence="2"/>
<name>A0ABN7SQQ4_OIKDI</name>
<dbReference type="PANTHER" id="PTHR43620">
    <property type="entry name" value="GLYCEROPHOSPHORYL DIESTER PHOSPHODIESTERASE"/>
    <property type="match status" value="1"/>
</dbReference>
<dbReference type="SUPFAM" id="SSF51695">
    <property type="entry name" value="PLC-like phosphodiesterases"/>
    <property type="match status" value="1"/>
</dbReference>
<evidence type="ECO:0000313" key="7">
    <source>
        <dbReference type="Proteomes" id="UP001158576"/>
    </source>
</evidence>
<comment type="similarity">
    <text evidence="1">Belongs to the glycerophosphoryl diester phosphodiesterase family.</text>
</comment>
<keyword evidence="4" id="KW-0378">Hydrolase</keyword>
<dbReference type="Proteomes" id="UP001158576">
    <property type="component" value="Chromosome 1"/>
</dbReference>
<evidence type="ECO:0000256" key="2">
    <source>
        <dbReference type="ARBA" id="ARBA00012247"/>
    </source>
</evidence>
<dbReference type="EMBL" id="OU015566">
    <property type="protein sequence ID" value="CAG5102467.1"/>
    <property type="molecule type" value="Genomic_DNA"/>
</dbReference>
<dbReference type="PANTHER" id="PTHR43620:SF7">
    <property type="entry name" value="GLYCEROPHOSPHODIESTER PHOSPHODIESTERASE GDPD5-RELATED"/>
    <property type="match status" value="1"/>
</dbReference>
<evidence type="ECO:0000256" key="3">
    <source>
        <dbReference type="ARBA" id="ARBA00022798"/>
    </source>
</evidence>
<gene>
    <name evidence="6" type="ORF">OKIOD_LOCUS9080</name>
</gene>
<keyword evidence="3" id="KW-0319">Glycerol metabolism</keyword>
<evidence type="ECO:0000256" key="5">
    <source>
        <dbReference type="ARBA" id="ARBA00047512"/>
    </source>
</evidence>
<keyword evidence="7" id="KW-1185">Reference proteome</keyword>